<organism evidence="2 3">
    <name type="scientific">Nonomuraea antimicrobica</name>
    <dbReference type="NCBI Taxonomy" id="561173"/>
    <lineage>
        <taxon>Bacteria</taxon>
        <taxon>Bacillati</taxon>
        <taxon>Actinomycetota</taxon>
        <taxon>Actinomycetes</taxon>
        <taxon>Streptosporangiales</taxon>
        <taxon>Streptosporangiaceae</taxon>
        <taxon>Nonomuraea</taxon>
    </lineage>
</organism>
<dbReference type="EMBL" id="BAAAZP010000102">
    <property type="protein sequence ID" value="GAA3685137.1"/>
    <property type="molecule type" value="Genomic_DNA"/>
</dbReference>
<name>A0ABP7CEA7_9ACTN</name>
<reference evidence="3" key="1">
    <citation type="journal article" date="2019" name="Int. J. Syst. Evol. Microbiol.">
        <title>The Global Catalogue of Microorganisms (GCM) 10K type strain sequencing project: providing services to taxonomists for standard genome sequencing and annotation.</title>
        <authorList>
            <consortium name="The Broad Institute Genomics Platform"/>
            <consortium name="The Broad Institute Genome Sequencing Center for Infectious Disease"/>
            <person name="Wu L."/>
            <person name="Ma J."/>
        </authorList>
    </citation>
    <scope>NUCLEOTIDE SEQUENCE [LARGE SCALE GENOMIC DNA]</scope>
    <source>
        <strain evidence="3">JCM 16904</strain>
    </source>
</reference>
<feature type="compositionally biased region" description="Low complexity" evidence="1">
    <location>
        <begin position="23"/>
        <end position="34"/>
    </location>
</feature>
<evidence type="ECO:0000313" key="2">
    <source>
        <dbReference type="EMBL" id="GAA3685137.1"/>
    </source>
</evidence>
<comment type="caution">
    <text evidence="2">The sequence shown here is derived from an EMBL/GenBank/DDBJ whole genome shotgun (WGS) entry which is preliminary data.</text>
</comment>
<feature type="region of interest" description="Disordered" evidence="1">
    <location>
        <begin position="1"/>
        <end position="48"/>
    </location>
</feature>
<sequence length="101" mass="10887">MRSRALHHQPGDPPQPPPWQRTGPAARGSGSSRRAPPPPIGKNGNSAIGTLAERSTRYVMLVHLPHDRSAELMREALTQTVTTPVTPPAAGGYRARVAWQP</sequence>
<evidence type="ECO:0000313" key="3">
    <source>
        <dbReference type="Proteomes" id="UP001500902"/>
    </source>
</evidence>
<gene>
    <name evidence="2" type="ORF">GCM10022224_057300</name>
</gene>
<keyword evidence="3" id="KW-1185">Reference proteome</keyword>
<protein>
    <submittedName>
        <fullName evidence="2">Uncharacterized protein</fullName>
    </submittedName>
</protein>
<evidence type="ECO:0000256" key="1">
    <source>
        <dbReference type="SAM" id="MobiDB-lite"/>
    </source>
</evidence>
<proteinExistence type="predicted"/>
<accession>A0ABP7CEA7</accession>
<dbReference type="Proteomes" id="UP001500902">
    <property type="component" value="Unassembled WGS sequence"/>
</dbReference>